<evidence type="ECO:0000256" key="4">
    <source>
        <dbReference type="PROSITE-ProRule" id="PRU00169"/>
    </source>
</evidence>
<dbReference type="InterPro" id="IPR003661">
    <property type="entry name" value="HisK_dim/P_dom"/>
</dbReference>
<dbReference type="InterPro" id="IPR013656">
    <property type="entry name" value="PAS_4"/>
</dbReference>
<dbReference type="Pfam" id="PF08448">
    <property type="entry name" value="PAS_4"/>
    <property type="match status" value="1"/>
</dbReference>
<dbReference type="InterPro" id="IPR005467">
    <property type="entry name" value="His_kinase_dom"/>
</dbReference>
<dbReference type="CDD" id="cd00082">
    <property type="entry name" value="HisKA"/>
    <property type="match status" value="1"/>
</dbReference>
<evidence type="ECO:0000259" key="6">
    <source>
        <dbReference type="PROSITE" id="PS50110"/>
    </source>
</evidence>
<dbReference type="PANTHER" id="PTHR43065">
    <property type="entry name" value="SENSOR HISTIDINE KINASE"/>
    <property type="match status" value="1"/>
</dbReference>
<dbReference type="SMART" id="SM00448">
    <property type="entry name" value="REC"/>
    <property type="match status" value="1"/>
</dbReference>
<evidence type="ECO:0000313" key="9">
    <source>
        <dbReference type="Proteomes" id="UP000824010"/>
    </source>
</evidence>
<feature type="modified residue" description="4-aspartylphosphate" evidence="4">
    <location>
        <position position="582"/>
    </location>
</feature>
<dbReference type="PANTHER" id="PTHR43065:SF42">
    <property type="entry name" value="TWO-COMPONENT SENSOR PPRA"/>
    <property type="match status" value="1"/>
</dbReference>
<name>A0ABX8NSQ0_9PSED</name>
<feature type="domain" description="Response regulatory" evidence="6">
    <location>
        <begin position="532"/>
        <end position="648"/>
    </location>
</feature>
<evidence type="ECO:0000256" key="1">
    <source>
        <dbReference type="ARBA" id="ARBA00000085"/>
    </source>
</evidence>
<evidence type="ECO:0000256" key="3">
    <source>
        <dbReference type="ARBA" id="ARBA00022777"/>
    </source>
</evidence>
<evidence type="ECO:0000259" key="7">
    <source>
        <dbReference type="PROSITE" id="PS50112"/>
    </source>
</evidence>
<keyword evidence="3" id="KW-0808">Transferase</keyword>
<accession>A0ABX8NSQ0</accession>
<gene>
    <name evidence="8" type="ORF">KSS90_11825</name>
</gene>
<dbReference type="PROSITE" id="PS50110">
    <property type="entry name" value="RESPONSE_REGULATORY"/>
    <property type="match status" value="1"/>
</dbReference>
<dbReference type="CDD" id="cd00130">
    <property type="entry name" value="PAS"/>
    <property type="match status" value="1"/>
</dbReference>
<dbReference type="NCBIfam" id="TIGR00229">
    <property type="entry name" value="sensory_box"/>
    <property type="match status" value="1"/>
</dbReference>
<feature type="domain" description="Histidine kinase" evidence="5">
    <location>
        <begin position="288"/>
        <end position="512"/>
    </location>
</feature>
<dbReference type="SMART" id="SM00091">
    <property type="entry name" value="PAS"/>
    <property type="match status" value="1"/>
</dbReference>
<comment type="catalytic activity">
    <reaction evidence="1">
        <text>ATP + protein L-histidine = ADP + protein N-phospho-L-histidine.</text>
        <dbReference type="EC" id="2.7.13.3"/>
    </reaction>
</comment>
<organism evidence="8 9">
    <name type="scientific">Pseudomonas maumuensis</name>
    <dbReference type="NCBI Taxonomy" id="2842354"/>
    <lineage>
        <taxon>Bacteria</taxon>
        <taxon>Pseudomonadati</taxon>
        <taxon>Pseudomonadota</taxon>
        <taxon>Gammaproteobacteria</taxon>
        <taxon>Pseudomonadales</taxon>
        <taxon>Pseudomonadaceae</taxon>
        <taxon>Pseudomonas</taxon>
    </lineage>
</organism>
<dbReference type="SMART" id="SM00387">
    <property type="entry name" value="HATPase_c"/>
    <property type="match status" value="1"/>
</dbReference>
<dbReference type="Proteomes" id="UP000824010">
    <property type="component" value="Chromosome"/>
</dbReference>
<dbReference type="InterPro" id="IPR003594">
    <property type="entry name" value="HATPase_dom"/>
</dbReference>
<dbReference type="EC" id="2.7.13.3" evidence="2"/>
<proteinExistence type="predicted"/>
<evidence type="ECO:0000256" key="2">
    <source>
        <dbReference type="ARBA" id="ARBA00012438"/>
    </source>
</evidence>
<feature type="domain" description="PAS" evidence="7">
    <location>
        <begin position="163"/>
        <end position="221"/>
    </location>
</feature>
<dbReference type="InterPro" id="IPR000014">
    <property type="entry name" value="PAS"/>
</dbReference>
<protein>
    <recommendedName>
        <fullName evidence="2">histidine kinase</fullName>
        <ecNumber evidence="2">2.7.13.3</ecNumber>
    </recommendedName>
</protein>
<evidence type="ECO:0000313" key="8">
    <source>
        <dbReference type="EMBL" id="QXH59146.1"/>
    </source>
</evidence>
<dbReference type="EMBL" id="CP077077">
    <property type="protein sequence ID" value="QXH59146.1"/>
    <property type="molecule type" value="Genomic_DNA"/>
</dbReference>
<keyword evidence="9" id="KW-1185">Reference proteome</keyword>
<dbReference type="Pfam" id="PF00512">
    <property type="entry name" value="HisKA"/>
    <property type="match status" value="1"/>
</dbReference>
<keyword evidence="4" id="KW-0597">Phosphoprotein</keyword>
<reference evidence="8 9" key="1">
    <citation type="journal article" date="2021" name="Microorganisms">
        <title>The Ever-Expanding Pseudomonas Genus: Description of 43 New Species and Partition of the Pseudomonas putida Group.</title>
        <authorList>
            <person name="Girard L."/>
            <person name="Lood C."/>
            <person name="Hofte M."/>
            <person name="Vandamme P."/>
            <person name="Rokni-Zadeh H."/>
            <person name="van Noort V."/>
            <person name="Lavigne R."/>
            <person name="De Mot R."/>
        </authorList>
    </citation>
    <scope>NUCLEOTIDE SEQUENCE [LARGE SCALE GENOMIC DNA]</scope>
    <source>
        <strain evidence="8 9">COW77</strain>
    </source>
</reference>
<dbReference type="PROSITE" id="PS50109">
    <property type="entry name" value="HIS_KIN"/>
    <property type="match status" value="1"/>
</dbReference>
<dbReference type="Pfam" id="PF00072">
    <property type="entry name" value="Response_reg"/>
    <property type="match status" value="1"/>
</dbReference>
<dbReference type="SMART" id="SM00388">
    <property type="entry name" value="HisKA"/>
    <property type="match status" value="1"/>
</dbReference>
<dbReference type="PROSITE" id="PS50112">
    <property type="entry name" value="PAS"/>
    <property type="match status" value="1"/>
</dbReference>
<keyword evidence="3" id="KW-0418">Kinase</keyword>
<dbReference type="InterPro" id="IPR001789">
    <property type="entry name" value="Sig_transdc_resp-reg_receiver"/>
</dbReference>
<dbReference type="Pfam" id="PF02518">
    <property type="entry name" value="HATPase_c"/>
    <property type="match status" value="1"/>
</dbReference>
<evidence type="ECO:0000259" key="5">
    <source>
        <dbReference type="PROSITE" id="PS50109"/>
    </source>
</evidence>
<sequence>MTPLGDLTSWPPTLRIAVDMLLLSPFPCTLVWGAALTVIHNDAYRVMLGLESDRQGHAFDALWEQHWESMGTFVFKVLEGQGSLVEDMPLPVHRGGATTTAWVTGCFSPIRNDQGMVAGFLHALIETTTSVEASREWREQAQSFEGRLTRYLADPEHTWQLSPDVMLMLDADLRVRTANPAWQRLLGWGEASQLRATLPELFHPVDRTEVRLVLMALVQGRDTAPFEGRVRHSDGHYRWFRWVGIANQALPALVGRDITEDRDAVQRLAEAAVRESQRMESVVKVAGGLAHEMNNVLSGVGSSLELLERRIAQGRMERVEEYVKMARECAQRAIGLTQNLLAFARSQPLSPNPLNINRLLQEALPMLRQTLGTEMRLDVQLDVAPWPLQVDPDPLRNALLHLCSNARDACLGNGNLTIRTANERLAMASAGPVALPPGDYVTLQVEDDGHGMSREDVARAFEPFFTTKPLGQGAGLGLPMVHGFVQQSGGQVWIESMPEKGTRVVLMFPRALGPLPERAYLDVLSQQAWGQRLLLVDDEDNLRGLMKEALVDCGFEVCEAADANSALGQFRHGAPFDLVVTDIGLPGGFSGRQMAKALRMIKPEQKILFITGYTSDPVEQALLDEPGTALMFKPFSLQTLVEQVQRMLQA</sequence>